<evidence type="ECO:0000313" key="2">
    <source>
        <dbReference type="Proteomes" id="UP000295184"/>
    </source>
</evidence>
<proteinExistence type="predicted"/>
<comment type="caution">
    <text evidence="1">The sequence shown here is derived from an EMBL/GenBank/DDBJ whole genome shotgun (WGS) entry which is preliminary data.</text>
</comment>
<protein>
    <submittedName>
        <fullName evidence="1">Uncharacterized protein</fullName>
    </submittedName>
</protein>
<evidence type="ECO:0000313" key="1">
    <source>
        <dbReference type="EMBL" id="TCL61755.1"/>
    </source>
</evidence>
<organism evidence="1 2">
    <name type="scientific">Allofournierella massiliensis</name>
    <dbReference type="NCBI Taxonomy" id="1650663"/>
    <lineage>
        <taxon>Bacteria</taxon>
        <taxon>Bacillati</taxon>
        <taxon>Bacillota</taxon>
        <taxon>Clostridia</taxon>
        <taxon>Eubacteriales</taxon>
        <taxon>Oscillospiraceae</taxon>
        <taxon>Allofournierella</taxon>
    </lineage>
</organism>
<dbReference type="Proteomes" id="UP000295184">
    <property type="component" value="Unassembled WGS sequence"/>
</dbReference>
<dbReference type="STRING" id="1650663.GCA_001486665_01818"/>
<dbReference type="AlphaFoldDB" id="A0A4R1R7Y8"/>
<name>A0A4R1R7Y8_9FIRM</name>
<sequence length="152" mass="16816">MLEQLRQWLEGWPGWGRAPDIAIDGLELAGSAVSLRPGGAAESRFREDILGGGELFTSYRFWLELRLEKPPGDVATGMQNAVLLLALQDWVNAENARRRVPALFESGRQSLRALAAGLQQAGPDGLARYRMELVVEHITEMKGETDGEEQKD</sequence>
<gene>
    <name evidence="1" type="ORF">EDD77_101211</name>
</gene>
<dbReference type="OrthoDB" id="1845438at2"/>
<dbReference type="RefSeq" id="WP_058964218.1">
    <property type="nucleotide sequence ID" value="NZ_CABKVM010000016.1"/>
</dbReference>
<dbReference type="GeneID" id="97379908"/>
<reference evidence="1 2" key="1">
    <citation type="submission" date="2019-03" db="EMBL/GenBank/DDBJ databases">
        <title>Genomic Encyclopedia of Type Strains, Phase IV (KMG-IV): sequencing the most valuable type-strain genomes for metagenomic binning, comparative biology and taxonomic classification.</title>
        <authorList>
            <person name="Goeker M."/>
        </authorList>
    </citation>
    <scope>NUCLEOTIDE SEQUENCE [LARGE SCALE GENOMIC DNA]</scope>
    <source>
        <strain evidence="1 2">DSM 100451</strain>
    </source>
</reference>
<accession>A0A4R1R7Y8</accession>
<dbReference type="EMBL" id="SLUM01000001">
    <property type="protein sequence ID" value="TCL61755.1"/>
    <property type="molecule type" value="Genomic_DNA"/>
</dbReference>